<dbReference type="PANTHER" id="PTHR10138:SF0">
    <property type="entry name" value="TRYPTOPHAN 2,3-DIOXYGENASE"/>
    <property type="match status" value="1"/>
</dbReference>
<evidence type="ECO:0000313" key="3">
    <source>
        <dbReference type="Proteomes" id="UP000186132"/>
    </source>
</evidence>
<dbReference type="Gene3D" id="1.20.58.480">
    <property type="match status" value="1"/>
</dbReference>
<dbReference type="AlphaFoldDB" id="A0A1M5CNY0"/>
<dbReference type="EMBL" id="FQVU01000001">
    <property type="protein sequence ID" value="SHF56465.1"/>
    <property type="molecule type" value="Genomic_DNA"/>
</dbReference>
<dbReference type="GO" id="GO:0046872">
    <property type="term" value="F:metal ion binding"/>
    <property type="evidence" value="ECO:0007669"/>
    <property type="project" value="InterPro"/>
</dbReference>
<feature type="compositionally biased region" description="Polar residues" evidence="1">
    <location>
        <begin position="1"/>
        <end position="11"/>
    </location>
</feature>
<dbReference type="RefSeq" id="WP_200799984.1">
    <property type="nucleotide sequence ID" value="NZ_FQVU01000001.1"/>
</dbReference>
<dbReference type="Proteomes" id="UP000186132">
    <property type="component" value="Unassembled WGS sequence"/>
</dbReference>
<name>A0A1M5CNY0_9ACTN</name>
<dbReference type="InterPro" id="IPR004981">
    <property type="entry name" value="Trp_2_3_dOase"/>
</dbReference>
<sequence length="279" mass="30580">MTDPVQDTDTGPLSARERAARADASGGEPIGAVETRSPYLDYEHIDTLLSLQTPRTAEPAEMSFFVMGQVKELLFKLAHHEFAAARDQLAADDIAGALWTMRRAAPVQRMLLEAWQSLSRLSPVEFANFRDALGAASGVQSEMYRRLEIVLGHRQIHPSLLDTPGLGAALRDELSRPSLYDEAVRLVARRGFPAAPDDPAALRHAWAEVYRAGGELALLAEALSDVAFAFHSWRAVHVLVVEKMIGDLPGSGGTSGLAWLHEVNRHRFFPELWAARAGL</sequence>
<keyword evidence="2" id="KW-0223">Dioxygenase</keyword>
<dbReference type="STRING" id="1206085.SAMN05443575_0305"/>
<reference evidence="2 3" key="1">
    <citation type="submission" date="2016-11" db="EMBL/GenBank/DDBJ databases">
        <authorList>
            <person name="Jaros S."/>
            <person name="Januszkiewicz K."/>
            <person name="Wedrychowicz H."/>
        </authorList>
    </citation>
    <scope>NUCLEOTIDE SEQUENCE [LARGE SCALE GENOMIC DNA]</scope>
    <source>
        <strain evidence="2 3">DSM 45627</strain>
    </source>
</reference>
<dbReference type="GO" id="GO:0019441">
    <property type="term" value="P:L-tryptophan catabolic process to kynurenine"/>
    <property type="evidence" value="ECO:0007669"/>
    <property type="project" value="InterPro"/>
</dbReference>
<dbReference type="InterPro" id="IPR037217">
    <property type="entry name" value="Trp/Indoleamine_2_3_dOase-like"/>
</dbReference>
<gene>
    <name evidence="2" type="ORF">SAMN05443575_0305</name>
</gene>
<proteinExistence type="predicted"/>
<protein>
    <submittedName>
        <fullName evidence="2">Tryptophan 2,3-dioxygenase</fullName>
    </submittedName>
</protein>
<organism evidence="2 3">
    <name type="scientific">Jatrophihabitans endophyticus</name>
    <dbReference type="NCBI Taxonomy" id="1206085"/>
    <lineage>
        <taxon>Bacteria</taxon>
        <taxon>Bacillati</taxon>
        <taxon>Actinomycetota</taxon>
        <taxon>Actinomycetes</taxon>
        <taxon>Jatrophihabitantales</taxon>
        <taxon>Jatrophihabitantaceae</taxon>
        <taxon>Jatrophihabitans</taxon>
    </lineage>
</organism>
<dbReference type="PANTHER" id="PTHR10138">
    <property type="entry name" value="TRYPTOPHAN 2,3-DIOXYGENASE"/>
    <property type="match status" value="1"/>
</dbReference>
<accession>A0A1M5CNY0</accession>
<keyword evidence="3" id="KW-1185">Reference proteome</keyword>
<dbReference type="GO" id="GO:0019442">
    <property type="term" value="P:L-tryptophan catabolic process to acetyl-CoA"/>
    <property type="evidence" value="ECO:0007669"/>
    <property type="project" value="TreeGrafter"/>
</dbReference>
<keyword evidence="2" id="KW-0560">Oxidoreductase</keyword>
<evidence type="ECO:0000256" key="1">
    <source>
        <dbReference type="SAM" id="MobiDB-lite"/>
    </source>
</evidence>
<dbReference type="GO" id="GO:0020037">
    <property type="term" value="F:heme binding"/>
    <property type="evidence" value="ECO:0007669"/>
    <property type="project" value="InterPro"/>
</dbReference>
<evidence type="ECO:0000313" key="2">
    <source>
        <dbReference type="EMBL" id="SHF56465.1"/>
    </source>
</evidence>
<dbReference type="Pfam" id="PF03301">
    <property type="entry name" value="Trp_dioxygenase"/>
    <property type="match status" value="2"/>
</dbReference>
<feature type="region of interest" description="Disordered" evidence="1">
    <location>
        <begin position="1"/>
        <end position="33"/>
    </location>
</feature>
<dbReference type="SUPFAM" id="SSF140959">
    <property type="entry name" value="Indolic compounds 2,3-dioxygenase-like"/>
    <property type="match status" value="1"/>
</dbReference>
<dbReference type="GO" id="GO:0004833">
    <property type="term" value="F:L-tryptophan 2,3-dioxygenase activity"/>
    <property type="evidence" value="ECO:0007669"/>
    <property type="project" value="InterPro"/>
</dbReference>